<dbReference type="InterPro" id="IPR042197">
    <property type="entry name" value="Apaf_helical"/>
</dbReference>
<dbReference type="GO" id="GO:0098542">
    <property type="term" value="P:defense response to other organism"/>
    <property type="evidence" value="ECO:0007669"/>
    <property type="project" value="TreeGrafter"/>
</dbReference>
<dbReference type="Gene3D" id="3.40.50.300">
    <property type="entry name" value="P-loop containing nucleotide triphosphate hydrolases"/>
    <property type="match status" value="1"/>
</dbReference>
<dbReference type="Pfam" id="PF18052">
    <property type="entry name" value="Rx_N"/>
    <property type="match status" value="1"/>
</dbReference>
<dbReference type="InterPro" id="IPR058922">
    <property type="entry name" value="WHD_DRP"/>
</dbReference>
<name>A0AAN9I3Q1_CLITE</name>
<evidence type="ECO:0000256" key="1">
    <source>
        <dbReference type="ARBA" id="ARBA00022737"/>
    </source>
</evidence>
<keyword evidence="3" id="KW-0611">Plant defense</keyword>
<reference evidence="9 10" key="1">
    <citation type="submission" date="2024-01" db="EMBL/GenBank/DDBJ databases">
        <title>The genomes of 5 underutilized Papilionoideae crops provide insights into root nodulation and disease resistance.</title>
        <authorList>
            <person name="Yuan L."/>
        </authorList>
    </citation>
    <scope>NUCLEOTIDE SEQUENCE [LARGE SCALE GENOMIC DNA]</scope>
    <source>
        <strain evidence="9">LY-2023</strain>
        <tissue evidence="9">Leaf</tissue>
    </source>
</reference>
<dbReference type="GO" id="GO:0043531">
    <property type="term" value="F:ADP binding"/>
    <property type="evidence" value="ECO:0007669"/>
    <property type="project" value="InterPro"/>
</dbReference>
<feature type="domain" description="NB-ARC" evidence="5">
    <location>
        <begin position="169"/>
        <end position="349"/>
    </location>
</feature>
<dbReference type="Pfam" id="PF23598">
    <property type="entry name" value="LRR_14"/>
    <property type="match status" value="1"/>
</dbReference>
<dbReference type="InterPro" id="IPR002182">
    <property type="entry name" value="NB-ARC"/>
</dbReference>
<dbReference type="InterPro" id="IPR041118">
    <property type="entry name" value="Rx_N"/>
</dbReference>
<protein>
    <submittedName>
        <fullName evidence="9">Uncharacterized protein</fullName>
    </submittedName>
</protein>
<evidence type="ECO:0000259" key="7">
    <source>
        <dbReference type="Pfam" id="PF23559"/>
    </source>
</evidence>
<evidence type="ECO:0000256" key="4">
    <source>
        <dbReference type="SAM" id="MobiDB-lite"/>
    </source>
</evidence>
<evidence type="ECO:0000256" key="3">
    <source>
        <dbReference type="ARBA" id="ARBA00022821"/>
    </source>
</evidence>
<keyword evidence="2" id="KW-0547">Nucleotide-binding</keyword>
<feature type="domain" description="Disease resistance R13L4/SHOC-2-like LRR" evidence="8">
    <location>
        <begin position="571"/>
        <end position="902"/>
    </location>
</feature>
<keyword evidence="1" id="KW-0677">Repeat</keyword>
<sequence>MADSVVSFVLQHVSQLLAHEASLLCGVEDRIKSLHNELEMINVFLQASNSQKEMEQKVTSQIRDVIHVAEDVIDTFVTKVAMHNRRNMLGRMLHGVVHARLLRDVAQKIDKIKASINEIHENKTKYEDFQESTTLRDEEDEERAESLHKRRRNVEEEDVVGFVHDSKLVIKRLMEGGSQRSIVSIIGMGGLGKTTLARMVYNSSEVKQHFTCQTWVYVSNECRSRELLLGLLKQLMPSLEYVSGSNKKKGKKHQPGDISRLSEDELKEMVRGCLKRKRYLLVLDDLWKTQDWDKVQNAFPDDNRGSRILVTSRLKEVALHTSHDPPYCLQFLGEEESWELFWRKVFRGENCPSELEPLGKELVKSCHGLPLSIVVLAGLLANKEKSLREWSKVAGHVNWYLTQNETQVKDIVLKLSYDNLPRRLKPCFLYLGIFPEDFEIPVRPLLERWVAEGFILETGSRDPDDVAEDYLYELIDRSLIQVARVKTNGGVKRCRIHDLLRDLCIFESKKDKLFEVCTDNNILIPTKPRRLSIHCSLGIYISSSNNDHSCDRSLFCFGPFCYFQHGEWRKILKCFKLVRVLELGWNSCGAKIPSNLGDFIHLRYLRIDSKFVRIIPDSIINLQNLQTFDLGHYRMLIPVSFPCGIWKLKHLRHVYSQGPIMLRGHCSGPHDVMWNLKTIFGIELNRKTSSMIENGKFPMLKKLGLQLSSECKQRFPELLLRLQQLSHLNKLKIVIQLNYRFTDHSISYLKNMECNIGCKPLELLQSLKFLSHLTQLKIVNALDLLTCVGAFPPNITKLTLENIASLNDDGIIALGNLTKLQFLRLSGHVFGGENSFDLNCVAGGFPQLRVFQMRDLQVQSWKLASSAMLCLQSLVIDGCSKLDGLPNELWSLTDLRKVQVERPSEAMARLLRNLEINNKKWGNNYLTRLELLVAVYSSRKQDPAVACVVLFLSRGFVKERNG</sequence>
<dbReference type="Gene3D" id="1.10.8.430">
    <property type="entry name" value="Helical domain of apoptotic protease-activating factors"/>
    <property type="match status" value="1"/>
</dbReference>
<dbReference type="InterPro" id="IPR027417">
    <property type="entry name" value="P-loop_NTPase"/>
</dbReference>
<dbReference type="AlphaFoldDB" id="A0AAN9I3Q1"/>
<dbReference type="InterPro" id="IPR044974">
    <property type="entry name" value="Disease_R_plants"/>
</dbReference>
<feature type="domain" description="Disease resistance protein winged helix" evidence="7">
    <location>
        <begin position="433"/>
        <end position="504"/>
    </location>
</feature>
<dbReference type="InterPro" id="IPR038005">
    <property type="entry name" value="RX-like_CC"/>
</dbReference>
<dbReference type="Pfam" id="PF00931">
    <property type="entry name" value="NB-ARC"/>
    <property type="match status" value="1"/>
</dbReference>
<evidence type="ECO:0000313" key="9">
    <source>
        <dbReference type="EMBL" id="KAK7263979.1"/>
    </source>
</evidence>
<proteinExistence type="predicted"/>
<dbReference type="SUPFAM" id="SSF52058">
    <property type="entry name" value="L domain-like"/>
    <property type="match status" value="1"/>
</dbReference>
<feature type="domain" description="Disease resistance N-terminal" evidence="6">
    <location>
        <begin position="5"/>
        <end position="86"/>
    </location>
</feature>
<dbReference type="InterPro" id="IPR032675">
    <property type="entry name" value="LRR_dom_sf"/>
</dbReference>
<dbReference type="Gene3D" id="1.20.5.4130">
    <property type="match status" value="1"/>
</dbReference>
<evidence type="ECO:0000256" key="2">
    <source>
        <dbReference type="ARBA" id="ARBA00022741"/>
    </source>
</evidence>
<dbReference type="InterPro" id="IPR055414">
    <property type="entry name" value="LRR_R13L4/SHOC2-like"/>
</dbReference>
<evidence type="ECO:0000259" key="5">
    <source>
        <dbReference type="Pfam" id="PF00931"/>
    </source>
</evidence>
<dbReference type="FunFam" id="3.40.50.300:FF:001091">
    <property type="entry name" value="Probable disease resistance protein At1g61300"/>
    <property type="match status" value="1"/>
</dbReference>
<keyword evidence="10" id="KW-1185">Reference proteome</keyword>
<dbReference type="Gene3D" id="1.10.10.10">
    <property type="entry name" value="Winged helix-like DNA-binding domain superfamily/Winged helix DNA-binding domain"/>
    <property type="match status" value="1"/>
</dbReference>
<gene>
    <name evidence="9" type="ORF">RJT34_31579</name>
</gene>
<evidence type="ECO:0000313" key="10">
    <source>
        <dbReference type="Proteomes" id="UP001359559"/>
    </source>
</evidence>
<evidence type="ECO:0000259" key="6">
    <source>
        <dbReference type="Pfam" id="PF18052"/>
    </source>
</evidence>
<comment type="caution">
    <text evidence="9">The sequence shown here is derived from an EMBL/GenBank/DDBJ whole genome shotgun (WGS) entry which is preliminary data.</text>
</comment>
<dbReference type="SUPFAM" id="SSF52540">
    <property type="entry name" value="P-loop containing nucleoside triphosphate hydrolases"/>
    <property type="match status" value="1"/>
</dbReference>
<dbReference type="PRINTS" id="PR00364">
    <property type="entry name" value="DISEASERSIST"/>
</dbReference>
<dbReference type="InterPro" id="IPR036388">
    <property type="entry name" value="WH-like_DNA-bd_sf"/>
</dbReference>
<dbReference type="FunFam" id="1.10.10.10:FF:000322">
    <property type="entry name" value="Probable disease resistance protein At1g63360"/>
    <property type="match status" value="1"/>
</dbReference>
<dbReference type="PANTHER" id="PTHR23155">
    <property type="entry name" value="DISEASE RESISTANCE PROTEIN RP"/>
    <property type="match status" value="1"/>
</dbReference>
<evidence type="ECO:0000259" key="8">
    <source>
        <dbReference type="Pfam" id="PF23598"/>
    </source>
</evidence>
<dbReference type="Gene3D" id="3.80.10.10">
    <property type="entry name" value="Ribonuclease Inhibitor"/>
    <property type="match status" value="1"/>
</dbReference>
<dbReference type="EMBL" id="JAYKXN010000008">
    <property type="protein sequence ID" value="KAK7263979.1"/>
    <property type="molecule type" value="Genomic_DNA"/>
</dbReference>
<dbReference type="Pfam" id="PF23559">
    <property type="entry name" value="WHD_DRP"/>
    <property type="match status" value="1"/>
</dbReference>
<dbReference type="CDD" id="cd14798">
    <property type="entry name" value="RX-CC_like"/>
    <property type="match status" value="1"/>
</dbReference>
<dbReference type="Proteomes" id="UP001359559">
    <property type="component" value="Unassembled WGS sequence"/>
</dbReference>
<dbReference type="PANTHER" id="PTHR23155:SF1193">
    <property type="entry name" value="DISEASE RESISTANCE PROTEIN RPP13-RELATED"/>
    <property type="match status" value="1"/>
</dbReference>
<organism evidence="9 10">
    <name type="scientific">Clitoria ternatea</name>
    <name type="common">Butterfly pea</name>
    <dbReference type="NCBI Taxonomy" id="43366"/>
    <lineage>
        <taxon>Eukaryota</taxon>
        <taxon>Viridiplantae</taxon>
        <taxon>Streptophyta</taxon>
        <taxon>Embryophyta</taxon>
        <taxon>Tracheophyta</taxon>
        <taxon>Spermatophyta</taxon>
        <taxon>Magnoliopsida</taxon>
        <taxon>eudicotyledons</taxon>
        <taxon>Gunneridae</taxon>
        <taxon>Pentapetalae</taxon>
        <taxon>rosids</taxon>
        <taxon>fabids</taxon>
        <taxon>Fabales</taxon>
        <taxon>Fabaceae</taxon>
        <taxon>Papilionoideae</taxon>
        <taxon>50 kb inversion clade</taxon>
        <taxon>NPAAA clade</taxon>
        <taxon>indigoferoid/millettioid clade</taxon>
        <taxon>Phaseoleae</taxon>
        <taxon>Clitoria</taxon>
    </lineage>
</organism>
<accession>A0AAN9I3Q1</accession>
<feature type="region of interest" description="Disordered" evidence="4">
    <location>
        <begin position="130"/>
        <end position="149"/>
    </location>
</feature>